<accession>A0A0S4WA84</accession>
<name>A0A0S4WA84_RALSL</name>
<proteinExistence type="predicted"/>
<reference evidence="2" key="1">
    <citation type="submission" date="2015-10" db="EMBL/GenBank/DDBJ databases">
        <authorList>
            <person name="Gilbert D.G."/>
        </authorList>
    </citation>
    <scope>NUCLEOTIDE SEQUENCE</scope>
    <source>
        <strain evidence="2">Phyl III-seqv23</strain>
    </source>
</reference>
<evidence type="ECO:0000313" key="2">
    <source>
        <dbReference type="EMBL" id="CUV43672.1"/>
    </source>
</evidence>
<feature type="chain" id="PRO_5006629151" evidence="1">
    <location>
        <begin position="36"/>
        <end position="175"/>
    </location>
</feature>
<keyword evidence="1" id="KW-0732">Signal</keyword>
<sequence length="175" mass="18620">MSLARVHGGRCVAARLRRSAGLCIMLASLSFGAFADEAQECQAASGTLIVGRVVSAPTFKHGVFRKGVELSHTHLTLRSDTDGKDYDVAVDNVFASGYQQGAKVVPAPLDSIEVGDALEACGIPFAGGIHWVHNNCGDTPTPQEPNGWIKKIAADGGIGPNLEDGQRYCYLWSHR</sequence>
<evidence type="ECO:0000256" key="1">
    <source>
        <dbReference type="SAM" id="SignalP"/>
    </source>
</evidence>
<gene>
    <name evidence="2" type="ORF">TO10_v1_90023</name>
</gene>
<dbReference type="EMBL" id="LN899827">
    <property type="protein sequence ID" value="CUV43672.1"/>
    <property type="molecule type" value="Genomic_DNA"/>
</dbReference>
<protein>
    <submittedName>
        <fullName evidence="2">Uncharacterized protein</fullName>
    </submittedName>
</protein>
<dbReference type="AlphaFoldDB" id="A0A0S4WA84"/>
<feature type="signal peptide" evidence="1">
    <location>
        <begin position="1"/>
        <end position="35"/>
    </location>
</feature>
<organism evidence="2">
    <name type="scientific">Ralstonia solanacearum</name>
    <name type="common">Pseudomonas solanacearum</name>
    <dbReference type="NCBI Taxonomy" id="305"/>
    <lineage>
        <taxon>Bacteria</taxon>
        <taxon>Pseudomonadati</taxon>
        <taxon>Pseudomonadota</taxon>
        <taxon>Betaproteobacteria</taxon>
        <taxon>Burkholderiales</taxon>
        <taxon>Burkholderiaceae</taxon>
        <taxon>Ralstonia</taxon>
        <taxon>Ralstonia solanacearum species complex</taxon>
    </lineage>
</organism>